<evidence type="ECO:0000313" key="2">
    <source>
        <dbReference type="Proteomes" id="UP000472266"/>
    </source>
</evidence>
<evidence type="ECO:0000313" key="1">
    <source>
        <dbReference type="Ensembl" id="ENSSHBP00005019488.1"/>
    </source>
</evidence>
<dbReference type="Proteomes" id="UP000472266">
    <property type="component" value="Chromosome 18"/>
</dbReference>
<accession>A0A672UYY2</accession>
<reference evidence="1" key="3">
    <citation type="submission" date="2025-09" db="UniProtKB">
        <authorList>
            <consortium name="Ensembl"/>
        </authorList>
    </citation>
    <scope>IDENTIFICATION</scope>
</reference>
<protein>
    <submittedName>
        <fullName evidence="1">Uncharacterized protein</fullName>
    </submittedName>
</protein>
<proteinExistence type="predicted"/>
<reference evidence="1" key="2">
    <citation type="submission" date="2025-08" db="UniProtKB">
        <authorList>
            <consortium name="Ensembl"/>
        </authorList>
    </citation>
    <scope>IDENTIFICATION</scope>
</reference>
<dbReference type="AlphaFoldDB" id="A0A672UYY2"/>
<name>A0A672UYY2_STRHB</name>
<dbReference type="Ensembl" id="ENSSHBT00005023284.1">
    <property type="protein sequence ID" value="ENSSHBP00005019488.1"/>
    <property type="gene ID" value="ENSSHBG00005016712.1"/>
</dbReference>
<sequence length="95" mass="10347">RNPSLLLIIASVTLYSCIELHTHYLLSKFNSHGGVLPALCYGHSTLCSHQPFTGCTSVSKMLSQEDKVRAADALTGSCWPGNLEGYWINHLDAKG</sequence>
<keyword evidence="2" id="KW-1185">Reference proteome</keyword>
<organism evidence="1 2">
    <name type="scientific">Strigops habroptila</name>
    <name type="common">Kakapo</name>
    <dbReference type="NCBI Taxonomy" id="2489341"/>
    <lineage>
        <taxon>Eukaryota</taxon>
        <taxon>Metazoa</taxon>
        <taxon>Chordata</taxon>
        <taxon>Craniata</taxon>
        <taxon>Vertebrata</taxon>
        <taxon>Euteleostomi</taxon>
        <taxon>Archelosauria</taxon>
        <taxon>Archosauria</taxon>
        <taxon>Dinosauria</taxon>
        <taxon>Saurischia</taxon>
        <taxon>Theropoda</taxon>
        <taxon>Coelurosauria</taxon>
        <taxon>Aves</taxon>
        <taxon>Neognathae</taxon>
        <taxon>Neoaves</taxon>
        <taxon>Telluraves</taxon>
        <taxon>Australaves</taxon>
        <taxon>Psittaciformes</taxon>
        <taxon>Psittacidae</taxon>
        <taxon>Strigops</taxon>
    </lineage>
</organism>
<dbReference type="InParanoid" id="A0A672UYY2"/>
<reference evidence="1 2" key="1">
    <citation type="submission" date="2019-11" db="EMBL/GenBank/DDBJ databases">
        <title>Strigops habroptila (kakapo) genome, bStrHab1, primary haplotype, v2.</title>
        <authorList>
            <person name="Jarvis E.D."/>
            <person name="Howard J."/>
            <person name="Rhie A."/>
            <person name="Phillippy A."/>
            <person name="Korlach J."/>
            <person name="Digby A."/>
            <person name="Iorns D."/>
            <person name="Eason D."/>
            <person name="Robertson B."/>
            <person name="Raemaekers T."/>
            <person name="Howe K."/>
            <person name="Lewin H."/>
            <person name="Damas J."/>
            <person name="Hastie A."/>
            <person name="Tracey A."/>
            <person name="Chow W."/>
            <person name="Fedrigo O."/>
        </authorList>
    </citation>
    <scope>NUCLEOTIDE SEQUENCE [LARGE SCALE GENOMIC DNA]</scope>
</reference>